<dbReference type="PROSITE" id="PS50106">
    <property type="entry name" value="PDZ"/>
    <property type="match status" value="1"/>
</dbReference>
<dbReference type="SMART" id="SM00228">
    <property type="entry name" value="PDZ"/>
    <property type="match status" value="1"/>
</dbReference>
<feature type="domain" description="PDZ" evidence="1">
    <location>
        <begin position="34"/>
        <end position="91"/>
    </location>
</feature>
<dbReference type="Proteomes" id="UP000199759">
    <property type="component" value="Unassembled WGS sequence"/>
</dbReference>
<name>A0A1G9UB23_9PROT</name>
<accession>A0A1G9UB23</accession>
<keyword evidence="3" id="KW-1185">Reference proteome</keyword>
<dbReference type="InterPro" id="IPR001478">
    <property type="entry name" value="PDZ"/>
</dbReference>
<sequence length="119" mass="12643">MGSYQLRIEQAFDRLDASPDSAAPDRIGQSTTPGYIGVGVNNDKSVGVLAVVSVDSGGPAEAAGVAVGDRILEIDGLQFQNSQEAVQFLQSNRFAGDTIELEVMRGTETLFIEVTLEPR</sequence>
<evidence type="ECO:0000313" key="3">
    <source>
        <dbReference type="Proteomes" id="UP000199759"/>
    </source>
</evidence>
<dbReference type="Pfam" id="PF13180">
    <property type="entry name" value="PDZ_2"/>
    <property type="match status" value="1"/>
</dbReference>
<evidence type="ECO:0000259" key="1">
    <source>
        <dbReference type="PROSITE" id="PS50106"/>
    </source>
</evidence>
<dbReference type="AlphaFoldDB" id="A0A1G9UB23"/>
<evidence type="ECO:0000313" key="2">
    <source>
        <dbReference type="EMBL" id="SDM56914.1"/>
    </source>
</evidence>
<dbReference type="SUPFAM" id="SSF50156">
    <property type="entry name" value="PDZ domain-like"/>
    <property type="match status" value="1"/>
</dbReference>
<organism evidence="2 3">
    <name type="scientific">Maricaulis salignorans</name>
    <dbReference type="NCBI Taxonomy" id="144026"/>
    <lineage>
        <taxon>Bacteria</taxon>
        <taxon>Pseudomonadati</taxon>
        <taxon>Pseudomonadota</taxon>
        <taxon>Alphaproteobacteria</taxon>
        <taxon>Maricaulales</taxon>
        <taxon>Maricaulaceae</taxon>
        <taxon>Maricaulis</taxon>
    </lineage>
</organism>
<reference evidence="2 3" key="1">
    <citation type="submission" date="2016-10" db="EMBL/GenBank/DDBJ databases">
        <authorList>
            <person name="de Groot N.N."/>
        </authorList>
    </citation>
    <scope>NUCLEOTIDE SEQUENCE [LARGE SCALE GENOMIC DNA]</scope>
    <source>
        <strain evidence="2 3">DSM 16077</strain>
    </source>
</reference>
<dbReference type="InterPro" id="IPR036034">
    <property type="entry name" value="PDZ_sf"/>
</dbReference>
<proteinExistence type="predicted"/>
<dbReference type="Gene3D" id="2.30.42.10">
    <property type="match status" value="1"/>
</dbReference>
<gene>
    <name evidence="2" type="ORF">SAMN04488568_11461</name>
</gene>
<dbReference type="EMBL" id="FNHG01000014">
    <property type="protein sequence ID" value="SDM56914.1"/>
    <property type="molecule type" value="Genomic_DNA"/>
</dbReference>
<protein>
    <submittedName>
        <fullName evidence="2">PDZ domain-containing protein</fullName>
    </submittedName>
</protein>